<accession>A0A540MN94</accession>
<comment type="caution">
    <text evidence="1">The sequence shown here is derived from an EMBL/GenBank/DDBJ whole genome shotgun (WGS) entry which is preliminary data.</text>
</comment>
<dbReference type="AlphaFoldDB" id="A0A540MN94"/>
<dbReference type="STRING" id="106549.A0A540MN94"/>
<gene>
    <name evidence="1" type="ORF">C1H46_014696</name>
</gene>
<dbReference type="EMBL" id="VIEB01000230">
    <property type="protein sequence ID" value="TQD99692.1"/>
    <property type="molecule type" value="Genomic_DNA"/>
</dbReference>
<reference evidence="1 2" key="1">
    <citation type="journal article" date="2019" name="G3 (Bethesda)">
        <title>Sequencing of a Wild Apple (Malus baccata) Genome Unravels the Differences Between Cultivated and Wild Apple Species Regarding Disease Resistance and Cold Tolerance.</title>
        <authorList>
            <person name="Chen X."/>
        </authorList>
    </citation>
    <scope>NUCLEOTIDE SEQUENCE [LARGE SCALE GENOMIC DNA]</scope>
    <source>
        <strain evidence="2">cv. Shandingzi</strain>
        <tissue evidence="1">Leaves</tissue>
    </source>
</reference>
<keyword evidence="2" id="KW-1185">Reference proteome</keyword>
<dbReference type="Proteomes" id="UP000315295">
    <property type="component" value="Unassembled WGS sequence"/>
</dbReference>
<evidence type="ECO:0000313" key="1">
    <source>
        <dbReference type="EMBL" id="TQD99692.1"/>
    </source>
</evidence>
<organism evidence="1 2">
    <name type="scientific">Malus baccata</name>
    <name type="common">Siberian crab apple</name>
    <name type="synonym">Pyrus baccata</name>
    <dbReference type="NCBI Taxonomy" id="106549"/>
    <lineage>
        <taxon>Eukaryota</taxon>
        <taxon>Viridiplantae</taxon>
        <taxon>Streptophyta</taxon>
        <taxon>Embryophyta</taxon>
        <taxon>Tracheophyta</taxon>
        <taxon>Spermatophyta</taxon>
        <taxon>Magnoliopsida</taxon>
        <taxon>eudicotyledons</taxon>
        <taxon>Gunneridae</taxon>
        <taxon>Pentapetalae</taxon>
        <taxon>rosids</taxon>
        <taxon>fabids</taxon>
        <taxon>Rosales</taxon>
        <taxon>Rosaceae</taxon>
        <taxon>Amygdaloideae</taxon>
        <taxon>Maleae</taxon>
        <taxon>Malus</taxon>
    </lineage>
</organism>
<name>A0A540MN94_MALBA</name>
<proteinExistence type="predicted"/>
<sequence length="264" mass="29663">MVTGLRFRVQEIRVESWNKSDASLRSTPLMSRCCILMFESGGEGFAESFDGKSPELQERKHHGCVIRSTNIIVWCLLFLLRNKVDENSVTNAQSMVVMKFKMGWLCIIAASLTGSEGGSGRKSYGCQHFSTGFEWSRCDTIQLANSFIRSCASRFCDMTMNWALGDWLRNSMGSVMESVKKTLGDVEELRPYLIQFLSLADADVLANMPPLERAHSLFMLSKATTILFALRLRCTLRPFTTLSHQASTQIISDEEDVELDLAEA</sequence>
<protein>
    <submittedName>
        <fullName evidence="1">Uncharacterized protein</fullName>
    </submittedName>
</protein>
<evidence type="ECO:0000313" key="2">
    <source>
        <dbReference type="Proteomes" id="UP000315295"/>
    </source>
</evidence>